<evidence type="ECO:0000256" key="1">
    <source>
        <dbReference type="SAM" id="MobiDB-lite"/>
    </source>
</evidence>
<accession>A0ABU5V3B2</accession>
<name>A0ABU5V3B2_9GAMM</name>
<comment type="caution">
    <text evidence="2">The sequence shown here is derived from an EMBL/GenBank/DDBJ whole genome shotgun (WGS) entry which is preliminary data.</text>
</comment>
<gene>
    <name evidence="2" type="ORF">VA603_07170</name>
</gene>
<evidence type="ECO:0000313" key="3">
    <source>
        <dbReference type="Proteomes" id="UP001301653"/>
    </source>
</evidence>
<dbReference type="Proteomes" id="UP001301653">
    <property type="component" value="Unassembled WGS sequence"/>
</dbReference>
<dbReference type="RefSeq" id="WP_323438368.1">
    <property type="nucleotide sequence ID" value="NZ_JAYFUH010000084.1"/>
</dbReference>
<dbReference type="EMBL" id="JAYFUH010000084">
    <property type="protein sequence ID" value="MEA5667313.1"/>
    <property type="molecule type" value="Genomic_DNA"/>
</dbReference>
<organism evidence="2 3">
    <name type="scientific">Stenotrophomonas capsici</name>
    <dbReference type="NCBI Taxonomy" id="3110230"/>
    <lineage>
        <taxon>Bacteria</taxon>
        <taxon>Pseudomonadati</taxon>
        <taxon>Pseudomonadota</taxon>
        <taxon>Gammaproteobacteria</taxon>
        <taxon>Lysobacterales</taxon>
        <taxon>Lysobacteraceae</taxon>
        <taxon>Stenotrophomonas</taxon>
    </lineage>
</organism>
<proteinExistence type="predicted"/>
<evidence type="ECO:0000313" key="2">
    <source>
        <dbReference type="EMBL" id="MEA5667313.1"/>
    </source>
</evidence>
<reference evidence="2 3" key="1">
    <citation type="submission" date="2023-12" db="EMBL/GenBank/DDBJ databases">
        <title>Stenotrophomonas guangdongensis sp. nov., isolated from wilted pepper plants (Capsicum annuum).</title>
        <authorList>
            <person name="Qiu M."/>
            <person name="Li Y."/>
            <person name="Liu Q."/>
            <person name="Zhang X."/>
            <person name="Huang Y."/>
            <person name="Guo R."/>
            <person name="Hu M."/>
            <person name="Zhou J."/>
            <person name="Zhou X."/>
        </authorList>
    </citation>
    <scope>NUCLEOTIDE SEQUENCE [LARGE SCALE GENOMIC DNA]</scope>
    <source>
        <strain evidence="2 3">MH1</strain>
    </source>
</reference>
<keyword evidence="3" id="KW-1185">Reference proteome</keyword>
<sequence length="65" mass="7029">MRIFSDLLFLHGHLTNADLARQLAGEAAASAAKDVHDRPAKGTPLQPSPLLRKREGVDPCTLRPS</sequence>
<feature type="region of interest" description="Disordered" evidence="1">
    <location>
        <begin position="26"/>
        <end position="65"/>
    </location>
</feature>
<protein>
    <submittedName>
        <fullName evidence="2">Uncharacterized protein</fullName>
    </submittedName>
</protein>